<proteinExistence type="predicted"/>
<comment type="caution">
    <text evidence="1">The sequence shown here is derived from an EMBL/GenBank/DDBJ whole genome shotgun (WGS) entry which is preliminary data.</text>
</comment>
<dbReference type="AlphaFoldDB" id="A3IS60"/>
<name>A3IS60_9CHRO</name>
<dbReference type="Proteomes" id="UP000003781">
    <property type="component" value="Unassembled WGS sequence"/>
</dbReference>
<organism evidence="1 2">
    <name type="scientific">Crocosphaera chwakensis CCY0110</name>
    <dbReference type="NCBI Taxonomy" id="391612"/>
    <lineage>
        <taxon>Bacteria</taxon>
        <taxon>Bacillati</taxon>
        <taxon>Cyanobacteriota</taxon>
        <taxon>Cyanophyceae</taxon>
        <taxon>Oscillatoriophycideae</taxon>
        <taxon>Chroococcales</taxon>
        <taxon>Aphanothecaceae</taxon>
        <taxon>Crocosphaera</taxon>
        <taxon>Crocosphaera chwakensis</taxon>
    </lineage>
</organism>
<reference evidence="1 2" key="1">
    <citation type="submission" date="2007-03" db="EMBL/GenBank/DDBJ databases">
        <authorList>
            <person name="Stal L."/>
            <person name="Ferriera S."/>
            <person name="Johnson J."/>
            <person name="Kravitz S."/>
            <person name="Beeson K."/>
            <person name="Sutton G."/>
            <person name="Rogers Y.-H."/>
            <person name="Friedman R."/>
            <person name="Frazier M."/>
            <person name="Venter J.C."/>
        </authorList>
    </citation>
    <scope>NUCLEOTIDE SEQUENCE [LARGE SCALE GENOMIC DNA]</scope>
    <source>
        <strain evidence="1 2">CCY0110</strain>
    </source>
</reference>
<evidence type="ECO:0000313" key="2">
    <source>
        <dbReference type="Proteomes" id="UP000003781"/>
    </source>
</evidence>
<gene>
    <name evidence="1" type="ORF">CY0110_32360</name>
</gene>
<evidence type="ECO:0000313" key="1">
    <source>
        <dbReference type="EMBL" id="EAZ90738.1"/>
    </source>
</evidence>
<keyword evidence="2" id="KW-1185">Reference proteome</keyword>
<sequence length="56" mass="6515">MSSLFFCKIIVEIQHEKMAKFRALQTKLYSSLDEGYNLPQQLLFFLYKIVVAAGKN</sequence>
<accession>A3IS60</accession>
<protein>
    <submittedName>
        <fullName evidence="1">Uncharacterized protein</fullName>
    </submittedName>
</protein>
<dbReference type="EMBL" id="AAXW01000021">
    <property type="protein sequence ID" value="EAZ90738.1"/>
    <property type="molecule type" value="Genomic_DNA"/>
</dbReference>